<dbReference type="Pfam" id="PF00403">
    <property type="entry name" value="HMA"/>
    <property type="match status" value="1"/>
</dbReference>
<dbReference type="Proteomes" id="UP000031982">
    <property type="component" value="Unassembled WGS sequence"/>
</dbReference>
<dbReference type="EMBL" id="JXLP01000003">
    <property type="protein sequence ID" value="KIL79367.1"/>
    <property type="molecule type" value="Genomic_DNA"/>
</dbReference>
<dbReference type="InterPro" id="IPR006121">
    <property type="entry name" value="HMA_dom"/>
</dbReference>
<evidence type="ECO:0000313" key="3">
    <source>
        <dbReference type="Proteomes" id="UP000031982"/>
    </source>
</evidence>
<sequence length="74" mass="8253">MQRGVIKIKSQLTEQEAEKVSKALESVWGVRRAEVNAASSEASFSYNEEAASYMDFQQAITDLGFEVEPNTGFF</sequence>
<accession>A0ABR5AX94</accession>
<keyword evidence="3" id="KW-1185">Reference proteome</keyword>
<evidence type="ECO:0000313" key="2">
    <source>
        <dbReference type="EMBL" id="KIL79367.1"/>
    </source>
</evidence>
<proteinExistence type="predicted"/>
<dbReference type="SUPFAM" id="SSF55008">
    <property type="entry name" value="HMA, heavy metal-associated domain"/>
    <property type="match status" value="1"/>
</dbReference>
<comment type="caution">
    <text evidence="2">The sequence shown here is derived from an EMBL/GenBank/DDBJ whole genome shotgun (WGS) entry which is preliminary data.</text>
</comment>
<feature type="domain" description="HMA" evidence="1">
    <location>
        <begin position="2"/>
        <end position="68"/>
    </location>
</feature>
<reference evidence="2 3" key="1">
    <citation type="submission" date="2015-01" db="EMBL/GenBank/DDBJ databases">
        <title>Genome Assembly of Bacillus badius MTCC 1458.</title>
        <authorList>
            <person name="Verma A."/>
            <person name="Khatri I."/>
            <person name="Mual P."/>
            <person name="Subramanian S."/>
            <person name="Krishnamurthi S."/>
        </authorList>
    </citation>
    <scope>NUCLEOTIDE SEQUENCE [LARGE SCALE GENOMIC DNA]</scope>
    <source>
        <strain evidence="2 3">MTCC 1458</strain>
    </source>
</reference>
<dbReference type="Gene3D" id="3.30.70.100">
    <property type="match status" value="1"/>
</dbReference>
<dbReference type="InterPro" id="IPR036163">
    <property type="entry name" value="HMA_dom_sf"/>
</dbReference>
<dbReference type="RefSeq" id="WP_041113481.1">
    <property type="nucleotide sequence ID" value="NZ_JARTHD010000018.1"/>
</dbReference>
<dbReference type="CDD" id="cd00371">
    <property type="entry name" value="HMA"/>
    <property type="match status" value="1"/>
</dbReference>
<dbReference type="PROSITE" id="PS50846">
    <property type="entry name" value="HMA_2"/>
    <property type="match status" value="1"/>
</dbReference>
<name>A0ABR5AX94_BACBA</name>
<protein>
    <recommendedName>
        <fullName evidence="1">HMA domain-containing protein</fullName>
    </recommendedName>
</protein>
<evidence type="ECO:0000259" key="1">
    <source>
        <dbReference type="PROSITE" id="PS50846"/>
    </source>
</evidence>
<gene>
    <name evidence="2" type="ORF">SD77_3233</name>
</gene>
<organism evidence="2 3">
    <name type="scientific">Bacillus badius</name>
    <dbReference type="NCBI Taxonomy" id="1455"/>
    <lineage>
        <taxon>Bacteria</taxon>
        <taxon>Bacillati</taxon>
        <taxon>Bacillota</taxon>
        <taxon>Bacilli</taxon>
        <taxon>Bacillales</taxon>
        <taxon>Bacillaceae</taxon>
        <taxon>Pseudobacillus</taxon>
    </lineage>
</organism>